<keyword evidence="2" id="KW-0808">Transferase</keyword>
<dbReference type="Pfam" id="PF00535">
    <property type="entry name" value="Glycos_transf_2"/>
    <property type="match status" value="1"/>
</dbReference>
<sequence length="298" mass="33497">MPRVAVVLSAYNGEEFLPAQIDSLLAQDYPNVDVFARDDGSPHEACRRVLRSYEQRGLVSLDCGRNMGPTDSFIELVSGLPDEYDYVALCDQDDVWHPDKISRAVEVLSRCDDSIPQLYCAEYEFCDAQMNPTGRSHLNKIGVDFSKMLYENVVSGNTVVINRRLVQLVGEAGPRGVYTHDWWLALVASALGELHYDDFVCLDYRRTGSNASATGSGAAKVLQNRVRRYLAGDELSRVTAQLRRLYELWGDQMPGERRELLRLAIDGGRWRKATLPMRLRQTVGGEVAVRLLLLLGRL</sequence>
<dbReference type="EMBL" id="VUNC01000001">
    <property type="protein sequence ID" value="MST71594.1"/>
    <property type="molecule type" value="Genomic_DNA"/>
</dbReference>
<dbReference type="SUPFAM" id="SSF53448">
    <property type="entry name" value="Nucleotide-diphospho-sugar transferases"/>
    <property type="match status" value="1"/>
</dbReference>
<evidence type="ECO:0000313" key="2">
    <source>
        <dbReference type="EMBL" id="MST71594.1"/>
    </source>
</evidence>
<accession>A0A6N7XKU7</accession>
<dbReference type="InterPro" id="IPR001173">
    <property type="entry name" value="Glyco_trans_2-like"/>
</dbReference>
<proteinExistence type="predicted"/>
<dbReference type="PANTHER" id="PTHR43685:SF2">
    <property type="entry name" value="GLYCOSYLTRANSFERASE 2-LIKE DOMAIN-CONTAINING PROTEIN"/>
    <property type="match status" value="1"/>
</dbReference>
<dbReference type="RefSeq" id="WP_154433363.1">
    <property type="nucleotide sequence ID" value="NZ_VUNC01000001.1"/>
</dbReference>
<dbReference type="Proteomes" id="UP000469325">
    <property type="component" value="Unassembled WGS sequence"/>
</dbReference>
<dbReference type="InterPro" id="IPR050834">
    <property type="entry name" value="Glycosyltransf_2"/>
</dbReference>
<organism evidence="2 3">
    <name type="scientific">Olsenella porci</name>
    <dbReference type="NCBI Taxonomy" id="2652279"/>
    <lineage>
        <taxon>Bacteria</taxon>
        <taxon>Bacillati</taxon>
        <taxon>Actinomycetota</taxon>
        <taxon>Coriobacteriia</taxon>
        <taxon>Coriobacteriales</taxon>
        <taxon>Atopobiaceae</taxon>
        <taxon>Olsenella</taxon>
    </lineage>
</organism>
<evidence type="ECO:0000313" key="3">
    <source>
        <dbReference type="Proteomes" id="UP000469325"/>
    </source>
</evidence>
<comment type="caution">
    <text evidence="2">The sequence shown here is derived from an EMBL/GenBank/DDBJ whole genome shotgun (WGS) entry which is preliminary data.</text>
</comment>
<name>A0A6N7XKU7_9ACTN</name>
<evidence type="ECO:0000259" key="1">
    <source>
        <dbReference type="Pfam" id="PF00535"/>
    </source>
</evidence>
<dbReference type="GO" id="GO:0016740">
    <property type="term" value="F:transferase activity"/>
    <property type="evidence" value="ECO:0007669"/>
    <property type="project" value="UniProtKB-KW"/>
</dbReference>
<dbReference type="Gene3D" id="3.90.550.10">
    <property type="entry name" value="Spore Coat Polysaccharide Biosynthesis Protein SpsA, Chain A"/>
    <property type="match status" value="1"/>
</dbReference>
<dbReference type="PANTHER" id="PTHR43685">
    <property type="entry name" value="GLYCOSYLTRANSFERASE"/>
    <property type="match status" value="1"/>
</dbReference>
<feature type="domain" description="Glycosyltransferase 2-like" evidence="1">
    <location>
        <begin position="6"/>
        <end position="125"/>
    </location>
</feature>
<reference evidence="2 3" key="1">
    <citation type="submission" date="2019-08" db="EMBL/GenBank/DDBJ databases">
        <title>In-depth cultivation of the pig gut microbiome towards novel bacterial diversity and tailored functional studies.</title>
        <authorList>
            <person name="Wylensek D."/>
            <person name="Hitch T.C.A."/>
            <person name="Clavel T."/>
        </authorList>
    </citation>
    <scope>NUCLEOTIDE SEQUENCE [LARGE SCALE GENOMIC DNA]</scope>
    <source>
        <strain evidence="2 3">CA-Schmier-601-WT-1</strain>
    </source>
</reference>
<protein>
    <submittedName>
        <fullName evidence="2">Glycosyltransferase</fullName>
    </submittedName>
</protein>
<dbReference type="AlphaFoldDB" id="A0A6N7XKU7"/>
<keyword evidence="3" id="KW-1185">Reference proteome</keyword>
<dbReference type="InterPro" id="IPR029044">
    <property type="entry name" value="Nucleotide-diphossugar_trans"/>
</dbReference>
<gene>
    <name evidence="2" type="ORF">FYJ68_00430</name>
</gene>